<dbReference type="GO" id="GO:0005524">
    <property type="term" value="F:ATP binding"/>
    <property type="evidence" value="ECO:0007669"/>
    <property type="project" value="UniProtKB-KW"/>
</dbReference>
<dbReference type="EMBL" id="CADEPI010000024">
    <property type="protein sequence ID" value="CAB3366181.1"/>
    <property type="molecule type" value="Genomic_DNA"/>
</dbReference>
<comment type="similarity">
    <text evidence="1">Belongs to the protein kinase superfamily. AGC Ser/Thr protein kinase family.</text>
</comment>
<name>A0A8S1CFH1_9INSE</name>
<dbReference type="InterPro" id="IPR050236">
    <property type="entry name" value="Ser_Thr_kinase_AGC"/>
</dbReference>
<comment type="caution">
    <text evidence="15">The sequence shown here is derived from an EMBL/GenBank/DDBJ whole genome shotgun (WGS) entry which is preliminary data.</text>
</comment>
<dbReference type="GO" id="GO:0004674">
    <property type="term" value="F:protein serine/threonine kinase activity"/>
    <property type="evidence" value="ECO:0007669"/>
    <property type="project" value="UniProtKB-KW"/>
</dbReference>
<evidence type="ECO:0000256" key="7">
    <source>
        <dbReference type="ARBA" id="ARBA00022777"/>
    </source>
</evidence>
<evidence type="ECO:0000259" key="13">
    <source>
        <dbReference type="PROSITE" id="PS50011"/>
    </source>
</evidence>
<evidence type="ECO:0000256" key="2">
    <source>
        <dbReference type="ARBA" id="ARBA00012513"/>
    </source>
</evidence>
<dbReference type="InterPro" id="IPR011009">
    <property type="entry name" value="Kinase-like_dom_sf"/>
</dbReference>
<protein>
    <recommendedName>
        <fullName evidence="3">Serine/threonine-protein kinase greatwall</fullName>
        <ecNumber evidence="2">2.7.11.1</ecNumber>
    </recommendedName>
    <alternativeName>
        <fullName evidence="9">Microtubule-associated serine/threonine-protein kinase-like</fullName>
    </alternativeName>
</protein>
<dbReference type="InterPro" id="IPR008271">
    <property type="entry name" value="Ser/Thr_kinase_AS"/>
</dbReference>
<feature type="region of interest" description="Disordered" evidence="12">
    <location>
        <begin position="260"/>
        <end position="284"/>
    </location>
</feature>
<dbReference type="InterPro" id="IPR000719">
    <property type="entry name" value="Prot_kinase_dom"/>
</dbReference>
<evidence type="ECO:0000313" key="15">
    <source>
        <dbReference type="EMBL" id="CAB3366181.1"/>
    </source>
</evidence>
<dbReference type="OrthoDB" id="162894at2759"/>
<feature type="compositionally biased region" description="Polar residues" evidence="12">
    <location>
        <begin position="260"/>
        <end position="272"/>
    </location>
</feature>
<evidence type="ECO:0000256" key="1">
    <source>
        <dbReference type="ARBA" id="ARBA00009903"/>
    </source>
</evidence>
<feature type="domain" description="Protein kinase" evidence="13">
    <location>
        <begin position="40"/>
        <end position="592"/>
    </location>
</feature>
<dbReference type="PROSITE" id="PS50011">
    <property type="entry name" value="PROTEIN_KINASE_DOM"/>
    <property type="match status" value="1"/>
</dbReference>
<evidence type="ECO:0000256" key="5">
    <source>
        <dbReference type="ARBA" id="ARBA00022679"/>
    </source>
</evidence>
<proteinExistence type="inferred from homology"/>
<feature type="region of interest" description="Disordered" evidence="12">
    <location>
        <begin position="301"/>
        <end position="323"/>
    </location>
</feature>
<comment type="catalytic activity">
    <reaction evidence="11">
        <text>L-seryl-[protein] + ATP = O-phospho-L-seryl-[protein] + ADP + H(+)</text>
        <dbReference type="Rhea" id="RHEA:17989"/>
        <dbReference type="Rhea" id="RHEA-COMP:9863"/>
        <dbReference type="Rhea" id="RHEA-COMP:11604"/>
        <dbReference type="ChEBI" id="CHEBI:15378"/>
        <dbReference type="ChEBI" id="CHEBI:29999"/>
        <dbReference type="ChEBI" id="CHEBI:30616"/>
        <dbReference type="ChEBI" id="CHEBI:83421"/>
        <dbReference type="ChEBI" id="CHEBI:456216"/>
        <dbReference type="EC" id="2.7.11.1"/>
    </reaction>
</comment>
<evidence type="ECO:0000256" key="3">
    <source>
        <dbReference type="ARBA" id="ARBA00022148"/>
    </source>
</evidence>
<evidence type="ECO:0000259" key="14">
    <source>
        <dbReference type="PROSITE" id="PS51285"/>
    </source>
</evidence>
<evidence type="ECO:0000256" key="6">
    <source>
        <dbReference type="ARBA" id="ARBA00022741"/>
    </source>
</evidence>
<accession>A0A8S1CFH1</accession>
<sequence length="641" mass="71345">MENDEDQENENGIPKGIKLHKELLHEQDCSNNKPTEIDDFIVLKPISRGAFGKVFLGYKKTNPDKYFAIKVMKKSEMIHKNMVSQVITERNALALSQSPMCVRLFYSLQTKSSIYLVMEYMVGGDLKSLLSVYGYFDEAMAVFYCAEIALALQYLHSHGIIHRDLKPDNILLSDKGHIKLTDFGLSQISLDHKELQISDLLNTPANEFGRTPGQLQSLTTHLSFGSGPNSEVGSPSSDKDVGGIKPCTLEDALERCANAGNENLNVTSPDLNTSRDSEGDKSSLSGVAHFLTPERDMIIVTSPPKQDSSKNSNASSNSYYSCESSLNSGKSDSTLSDCSHVTLQAFTPSSMEISGDSARASLKRKFNQHTGMTQEFNGLDISHARNKMLRKNMSPENTSTPTQDLCCTPKTTQRRTTRRRSTVGKIETSPTNFNFKKLTRFELPEPSPILASPPERKLSKDASTTTPLKAVTTPFRTPKTVRRAKNQSWISDQRILGTPDYLAPELLCRHKHGPAVDWWALGVCLYEFVTGIPPFTDETPEAVFNNILHRNLEWPEGDEAVSQEMHNAIDQLLTVDPEKRPGINEVKGMKLFSSILWDGLLDVEAPFVPEPTSSTDTAYFEARNTLQHWTISNCELSKLVP</sequence>
<dbReference type="Gene3D" id="1.10.510.10">
    <property type="entry name" value="Transferase(Phosphotransferase) domain 1"/>
    <property type="match status" value="2"/>
</dbReference>
<dbReference type="FunFam" id="3.30.200.20:FF:000550">
    <property type="entry name" value="Serine/threonine-protein kinase greatwall"/>
    <property type="match status" value="1"/>
</dbReference>
<dbReference type="SUPFAM" id="SSF56112">
    <property type="entry name" value="Protein kinase-like (PK-like)"/>
    <property type="match status" value="1"/>
</dbReference>
<dbReference type="Proteomes" id="UP000494165">
    <property type="component" value="Unassembled WGS sequence"/>
</dbReference>
<dbReference type="GO" id="GO:0035556">
    <property type="term" value="P:intracellular signal transduction"/>
    <property type="evidence" value="ECO:0007669"/>
    <property type="project" value="TreeGrafter"/>
</dbReference>
<dbReference type="Pfam" id="PF00069">
    <property type="entry name" value="Pkinase"/>
    <property type="match status" value="2"/>
</dbReference>
<keyword evidence="5" id="KW-0808">Transferase</keyword>
<dbReference type="SMART" id="SM00220">
    <property type="entry name" value="S_TKc"/>
    <property type="match status" value="1"/>
</dbReference>
<dbReference type="FunFam" id="1.10.510.10:FF:000484">
    <property type="entry name" value="Serine/threonine-protein kinase greatwall, putative"/>
    <property type="match status" value="1"/>
</dbReference>
<evidence type="ECO:0000256" key="8">
    <source>
        <dbReference type="ARBA" id="ARBA00022840"/>
    </source>
</evidence>
<gene>
    <name evidence="15" type="ORF">CLODIP_2_CD01525</name>
</gene>
<evidence type="ECO:0000256" key="12">
    <source>
        <dbReference type="SAM" id="MobiDB-lite"/>
    </source>
</evidence>
<dbReference type="PANTHER" id="PTHR24356:SF1">
    <property type="entry name" value="SERINE_THREONINE-PROTEIN KINASE GREATWALL"/>
    <property type="match status" value="1"/>
</dbReference>
<keyword evidence="4" id="KW-0723">Serine/threonine-protein kinase</keyword>
<feature type="compositionally biased region" description="Polar residues" evidence="12">
    <location>
        <begin position="394"/>
        <end position="405"/>
    </location>
</feature>
<evidence type="ECO:0000256" key="9">
    <source>
        <dbReference type="ARBA" id="ARBA00033099"/>
    </source>
</evidence>
<feature type="region of interest" description="Disordered" evidence="12">
    <location>
        <begin position="445"/>
        <end position="464"/>
    </location>
</feature>
<dbReference type="FunFam" id="1.10.510.10:FF:000278">
    <property type="entry name" value="serine/threonine-protein kinase greatwall isoform X1"/>
    <property type="match status" value="1"/>
</dbReference>
<feature type="compositionally biased region" description="Polar residues" evidence="12">
    <location>
        <begin position="221"/>
        <end position="236"/>
    </location>
</feature>
<evidence type="ECO:0000256" key="4">
    <source>
        <dbReference type="ARBA" id="ARBA00022527"/>
    </source>
</evidence>
<keyword evidence="16" id="KW-1185">Reference proteome</keyword>
<dbReference type="EC" id="2.7.11.1" evidence="2"/>
<dbReference type="PROSITE" id="PS51285">
    <property type="entry name" value="AGC_KINASE_CTER"/>
    <property type="match status" value="1"/>
</dbReference>
<comment type="catalytic activity">
    <reaction evidence="10">
        <text>L-threonyl-[protein] + ATP = O-phospho-L-threonyl-[protein] + ADP + H(+)</text>
        <dbReference type="Rhea" id="RHEA:46608"/>
        <dbReference type="Rhea" id="RHEA-COMP:11060"/>
        <dbReference type="Rhea" id="RHEA-COMP:11605"/>
        <dbReference type="ChEBI" id="CHEBI:15378"/>
        <dbReference type="ChEBI" id="CHEBI:30013"/>
        <dbReference type="ChEBI" id="CHEBI:30616"/>
        <dbReference type="ChEBI" id="CHEBI:61977"/>
        <dbReference type="ChEBI" id="CHEBI:456216"/>
        <dbReference type="EC" id="2.7.11.1"/>
    </reaction>
</comment>
<dbReference type="InterPro" id="IPR000961">
    <property type="entry name" value="AGC-kinase_C"/>
</dbReference>
<evidence type="ECO:0000256" key="10">
    <source>
        <dbReference type="ARBA" id="ARBA00047899"/>
    </source>
</evidence>
<feature type="compositionally biased region" description="Low complexity" evidence="12">
    <location>
        <begin position="309"/>
        <end position="323"/>
    </location>
</feature>
<feature type="domain" description="AGC-kinase C-terminal" evidence="14">
    <location>
        <begin position="593"/>
        <end position="641"/>
    </location>
</feature>
<organism evidence="15 16">
    <name type="scientific">Cloeon dipterum</name>
    <dbReference type="NCBI Taxonomy" id="197152"/>
    <lineage>
        <taxon>Eukaryota</taxon>
        <taxon>Metazoa</taxon>
        <taxon>Ecdysozoa</taxon>
        <taxon>Arthropoda</taxon>
        <taxon>Hexapoda</taxon>
        <taxon>Insecta</taxon>
        <taxon>Pterygota</taxon>
        <taxon>Palaeoptera</taxon>
        <taxon>Ephemeroptera</taxon>
        <taxon>Pisciforma</taxon>
        <taxon>Baetidae</taxon>
        <taxon>Cloeon</taxon>
    </lineage>
</organism>
<dbReference type="PROSITE" id="PS00108">
    <property type="entry name" value="PROTEIN_KINASE_ST"/>
    <property type="match status" value="1"/>
</dbReference>
<keyword evidence="6" id="KW-0547">Nucleotide-binding</keyword>
<dbReference type="PANTHER" id="PTHR24356">
    <property type="entry name" value="SERINE/THREONINE-PROTEIN KINASE"/>
    <property type="match status" value="1"/>
</dbReference>
<feature type="compositionally biased region" description="Basic residues" evidence="12">
    <location>
        <begin position="412"/>
        <end position="422"/>
    </location>
</feature>
<dbReference type="Gene3D" id="3.30.200.20">
    <property type="entry name" value="Phosphorylase Kinase, domain 1"/>
    <property type="match status" value="2"/>
</dbReference>
<evidence type="ECO:0000256" key="11">
    <source>
        <dbReference type="ARBA" id="ARBA00048679"/>
    </source>
</evidence>
<evidence type="ECO:0000313" key="16">
    <source>
        <dbReference type="Proteomes" id="UP000494165"/>
    </source>
</evidence>
<keyword evidence="8" id="KW-0067">ATP-binding</keyword>
<dbReference type="AlphaFoldDB" id="A0A8S1CFH1"/>
<dbReference type="GO" id="GO:0005634">
    <property type="term" value="C:nucleus"/>
    <property type="evidence" value="ECO:0007669"/>
    <property type="project" value="TreeGrafter"/>
</dbReference>
<feature type="region of interest" description="Disordered" evidence="12">
    <location>
        <begin position="394"/>
        <end position="424"/>
    </location>
</feature>
<feature type="region of interest" description="Disordered" evidence="12">
    <location>
        <begin position="221"/>
        <end position="244"/>
    </location>
</feature>
<reference evidence="15 16" key="1">
    <citation type="submission" date="2020-04" db="EMBL/GenBank/DDBJ databases">
        <authorList>
            <person name="Alioto T."/>
            <person name="Alioto T."/>
            <person name="Gomez Garrido J."/>
        </authorList>
    </citation>
    <scope>NUCLEOTIDE SEQUENCE [LARGE SCALE GENOMIC DNA]</scope>
</reference>
<keyword evidence="7" id="KW-0418">Kinase</keyword>